<dbReference type="Pfam" id="PF12796">
    <property type="entry name" value="Ank_2"/>
    <property type="match status" value="1"/>
</dbReference>
<name>A0A6P4ZAG1_BRABE</name>
<evidence type="ECO:0000256" key="3">
    <source>
        <dbReference type="PROSITE-ProRule" id="PRU00023"/>
    </source>
</evidence>
<dbReference type="InterPro" id="IPR002110">
    <property type="entry name" value="Ankyrin_rpt"/>
</dbReference>
<dbReference type="RefSeq" id="XP_019633623.1">
    <property type="nucleotide sequence ID" value="XM_019778064.1"/>
</dbReference>
<evidence type="ECO:0000256" key="4">
    <source>
        <dbReference type="SAM" id="MobiDB-lite"/>
    </source>
</evidence>
<keyword evidence="1" id="KW-0677">Repeat</keyword>
<dbReference type="InterPro" id="IPR011029">
    <property type="entry name" value="DEATH-like_dom_sf"/>
</dbReference>
<keyword evidence="2 3" id="KW-0040">ANK repeat</keyword>
<dbReference type="Proteomes" id="UP000515135">
    <property type="component" value="Unplaced"/>
</dbReference>
<dbReference type="PROSITE" id="PS50209">
    <property type="entry name" value="CARD"/>
    <property type="match status" value="1"/>
</dbReference>
<dbReference type="PROSITE" id="PS50297">
    <property type="entry name" value="ANK_REP_REGION"/>
    <property type="match status" value="2"/>
</dbReference>
<dbReference type="PANTHER" id="PTHR24189">
    <property type="entry name" value="MYOTROPHIN"/>
    <property type="match status" value="1"/>
</dbReference>
<dbReference type="InterPro" id="IPR001315">
    <property type="entry name" value="CARD"/>
</dbReference>
<dbReference type="InterPro" id="IPR036770">
    <property type="entry name" value="Ankyrin_rpt-contain_sf"/>
</dbReference>
<organism evidence="6 7">
    <name type="scientific">Branchiostoma belcheri</name>
    <name type="common">Amphioxus</name>
    <dbReference type="NCBI Taxonomy" id="7741"/>
    <lineage>
        <taxon>Eukaryota</taxon>
        <taxon>Metazoa</taxon>
        <taxon>Chordata</taxon>
        <taxon>Cephalochordata</taxon>
        <taxon>Leptocardii</taxon>
        <taxon>Amphioxiformes</taxon>
        <taxon>Branchiostomatidae</taxon>
        <taxon>Branchiostoma</taxon>
    </lineage>
</organism>
<gene>
    <name evidence="7" type="primary">LOC109477041</name>
</gene>
<dbReference type="GeneID" id="109477041"/>
<feature type="repeat" description="ANK" evidence="3">
    <location>
        <begin position="159"/>
        <end position="191"/>
    </location>
</feature>
<evidence type="ECO:0000313" key="7">
    <source>
        <dbReference type="RefSeq" id="XP_019633623.1"/>
    </source>
</evidence>
<dbReference type="Gene3D" id="1.25.40.20">
    <property type="entry name" value="Ankyrin repeat-containing domain"/>
    <property type="match status" value="2"/>
</dbReference>
<feature type="domain" description="CARD" evidence="5">
    <location>
        <begin position="383"/>
        <end position="459"/>
    </location>
</feature>
<reference evidence="7" key="1">
    <citation type="submission" date="2025-08" db="UniProtKB">
        <authorList>
            <consortium name="RefSeq"/>
        </authorList>
    </citation>
    <scope>IDENTIFICATION</scope>
    <source>
        <tissue evidence="7">Gonad</tissue>
    </source>
</reference>
<feature type="compositionally biased region" description="Basic and acidic residues" evidence="4">
    <location>
        <begin position="289"/>
        <end position="298"/>
    </location>
</feature>
<keyword evidence="6" id="KW-1185">Reference proteome</keyword>
<dbReference type="Pfam" id="PF00619">
    <property type="entry name" value="CARD"/>
    <property type="match status" value="1"/>
</dbReference>
<proteinExistence type="predicted"/>
<dbReference type="GO" id="GO:0042981">
    <property type="term" value="P:regulation of apoptotic process"/>
    <property type="evidence" value="ECO:0007669"/>
    <property type="project" value="InterPro"/>
</dbReference>
<evidence type="ECO:0000256" key="1">
    <source>
        <dbReference type="ARBA" id="ARBA00022737"/>
    </source>
</evidence>
<accession>A0A6P4ZAG1</accession>
<dbReference type="SMART" id="SM00248">
    <property type="entry name" value="ANK"/>
    <property type="match status" value="6"/>
</dbReference>
<evidence type="ECO:0000259" key="5">
    <source>
        <dbReference type="PROSITE" id="PS50209"/>
    </source>
</evidence>
<dbReference type="AlphaFoldDB" id="A0A6P4ZAG1"/>
<protein>
    <submittedName>
        <fullName evidence="7">Ankyrin repeat and KH domain-containing protein 1-like</fullName>
    </submittedName>
</protein>
<dbReference type="SUPFAM" id="SSF48403">
    <property type="entry name" value="Ankyrin repeat"/>
    <property type="match status" value="1"/>
</dbReference>
<dbReference type="Gene3D" id="1.10.533.10">
    <property type="entry name" value="Death Domain, Fas"/>
    <property type="match status" value="1"/>
</dbReference>
<dbReference type="InterPro" id="IPR050745">
    <property type="entry name" value="Multifunctional_regulatory"/>
</dbReference>
<dbReference type="CDD" id="cd01671">
    <property type="entry name" value="CARD"/>
    <property type="match status" value="1"/>
</dbReference>
<evidence type="ECO:0000256" key="2">
    <source>
        <dbReference type="ARBA" id="ARBA00023043"/>
    </source>
</evidence>
<sequence>MTEITLAQDKQLIWKLRQVIKAIGNRDLKKLQALLLKKDRPDLNYIVQLSDHGDTKEVTPLLYACGINSPEMVGGLIHAGAKVNCKVWGYSPLSHAISDGKVALVEKLLDCGAIPVKGESDLWKAMELKHDTFADKQTRRGIVALLCKHGVDVNEERLDKPPALHTAVNEGDFAICEILVNSGADKTAVDSAANGNTPLHVAVARKSEVKMVNLLCHENCLNAHNKTGFTPLHLAAEIGDKSTVWTLIQAGADINVQAPETKWTPMDMARHNNNKQVVEYLITCAQSKTEQKEKEQPVFRRRTAPPDNEQSQLKAKNLLLQDEKNHLEERLRAQEEKHQQVVAQLVQETKELKEQNRKLEDCLKELEQQYRDKLYPGGHPMPMSERHRELLTLNRDAFVSDLHISIVITALRKNRVLDQEMEEIICSCRTRNDTNRKLLDILPTRGEAAFYVFRQALREDPGSEHLAVLLNEEDTTQSAY</sequence>
<dbReference type="SUPFAM" id="SSF47986">
    <property type="entry name" value="DEATH domain"/>
    <property type="match status" value="1"/>
</dbReference>
<dbReference type="PROSITE" id="PS50088">
    <property type="entry name" value="ANK_REPEAT"/>
    <property type="match status" value="2"/>
</dbReference>
<dbReference type="SMART" id="SM00114">
    <property type="entry name" value="CARD"/>
    <property type="match status" value="1"/>
</dbReference>
<dbReference type="KEGG" id="bbel:109477041"/>
<feature type="region of interest" description="Disordered" evidence="4">
    <location>
        <begin position="288"/>
        <end position="311"/>
    </location>
</feature>
<dbReference type="OrthoDB" id="10252328at2759"/>
<evidence type="ECO:0000313" key="6">
    <source>
        <dbReference type="Proteomes" id="UP000515135"/>
    </source>
</evidence>
<feature type="repeat" description="ANK" evidence="3">
    <location>
        <begin position="227"/>
        <end position="259"/>
    </location>
</feature>
<dbReference type="PANTHER" id="PTHR24189:SF50">
    <property type="entry name" value="ANKYRIN REPEAT AND SOCS BOX PROTEIN 2"/>
    <property type="match status" value="1"/>
</dbReference>